<sequence>MSLSTAEPVCHYGEPEEFQIRKEPPDPKLVPSSWTEMCSSMDGQAKCCVEKRYMVRRDRNRAAKTREVFESVRMMLSKLRTWYPLKHGGSSIMLWGCAAASGEEVLILAETWVLGGNLRQVRRPTTSTSSKVKLQIMDKYELAVQASYNNTRSPLSDKITFEPLYSTIGPPLLSLAGCGSCIQINISLPDKIQRQYDSSFRVQWKKGKDGEIQKNDKIKATNAVKNPALFGASTLSRTSQVTESRVLLC</sequence>
<dbReference type="InterPro" id="IPR013783">
    <property type="entry name" value="Ig-like_fold"/>
</dbReference>
<proteinExistence type="predicted"/>
<gene>
    <name evidence="1" type="ORF">ATANTOWER_016348</name>
</gene>
<dbReference type="EMBL" id="JAHUTI010091895">
    <property type="protein sequence ID" value="MED6262220.1"/>
    <property type="molecule type" value="Genomic_DNA"/>
</dbReference>
<reference evidence="1 2" key="1">
    <citation type="submission" date="2021-07" db="EMBL/GenBank/DDBJ databases">
        <authorList>
            <person name="Palmer J.M."/>
        </authorList>
    </citation>
    <scope>NUCLEOTIDE SEQUENCE [LARGE SCALE GENOMIC DNA]</scope>
    <source>
        <strain evidence="1 2">AT_MEX2019</strain>
        <tissue evidence="1">Muscle</tissue>
    </source>
</reference>
<dbReference type="Gene3D" id="2.60.40.10">
    <property type="entry name" value="Immunoglobulins"/>
    <property type="match status" value="1"/>
</dbReference>
<evidence type="ECO:0000313" key="2">
    <source>
        <dbReference type="Proteomes" id="UP001345963"/>
    </source>
</evidence>
<name>A0ABU7CJ16_9TELE</name>
<evidence type="ECO:0000313" key="1">
    <source>
        <dbReference type="EMBL" id="MED6262220.1"/>
    </source>
</evidence>
<comment type="caution">
    <text evidence="1">The sequence shown here is derived from an EMBL/GenBank/DDBJ whole genome shotgun (WGS) entry which is preliminary data.</text>
</comment>
<protein>
    <submittedName>
        <fullName evidence="1">Uncharacterized protein</fullName>
    </submittedName>
</protein>
<organism evidence="1 2">
    <name type="scientific">Ataeniobius toweri</name>
    <dbReference type="NCBI Taxonomy" id="208326"/>
    <lineage>
        <taxon>Eukaryota</taxon>
        <taxon>Metazoa</taxon>
        <taxon>Chordata</taxon>
        <taxon>Craniata</taxon>
        <taxon>Vertebrata</taxon>
        <taxon>Euteleostomi</taxon>
        <taxon>Actinopterygii</taxon>
        <taxon>Neopterygii</taxon>
        <taxon>Teleostei</taxon>
        <taxon>Neoteleostei</taxon>
        <taxon>Acanthomorphata</taxon>
        <taxon>Ovalentaria</taxon>
        <taxon>Atherinomorphae</taxon>
        <taxon>Cyprinodontiformes</taxon>
        <taxon>Goodeidae</taxon>
        <taxon>Ataeniobius</taxon>
    </lineage>
</organism>
<keyword evidence="2" id="KW-1185">Reference proteome</keyword>
<accession>A0ABU7CJ16</accession>
<dbReference type="Proteomes" id="UP001345963">
    <property type="component" value="Unassembled WGS sequence"/>
</dbReference>